<dbReference type="PROSITE" id="PS01149">
    <property type="entry name" value="PSI_RSU"/>
    <property type="match status" value="1"/>
</dbReference>
<keyword evidence="2 3" id="KW-0413">Isomerase</keyword>
<dbReference type="InterPro" id="IPR006145">
    <property type="entry name" value="PsdUridine_synth_RsuA/RluA"/>
</dbReference>
<gene>
    <name evidence="5" type="ORF">SAMN04487988_10488</name>
</gene>
<name>A0A1I2S365_9BACT</name>
<organism evidence="5 6">
    <name type="scientific">Algoriphagus hitonicola</name>
    <dbReference type="NCBI Taxonomy" id="435880"/>
    <lineage>
        <taxon>Bacteria</taxon>
        <taxon>Pseudomonadati</taxon>
        <taxon>Bacteroidota</taxon>
        <taxon>Cytophagia</taxon>
        <taxon>Cytophagales</taxon>
        <taxon>Cyclobacteriaceae</taxon>
        <taxon>Algoriphagus</taxon>
    </lineage>
</organism>
<evidence type="ECO:0000256" key="2">
    <source>
        <dbReference type="ARBA" id="ARBA00023235"/>
    </source>
</evidence>
<dbReference type="Proteomes" id="UP000199642">
    <property type="component" value="Unassembled WGS sequence"/>
</dbReference>
<dbReference type="EC" id="5.4.99.-" evidence="3"/>
<dbReference type="AlphaFoldDB" id="A0A1I2S365"/>
<evidence type="ECO:0000259" key="4">
    <source>
        <dbReference type="Pfam" id="PF00849"/>
    </source>
</evidence>
<dbReference type="GO" id="GO:0003723">
    <property type="term" value="F:RNA binding"/>
    <property type="evidence" value="ECO:0007669"/>
    <property type="project" value="InterPro"/>
</dbReference>
<dbReference type="GO" id="GO:0140098">
    <property type="term" value="F:catalytic activity, acting on RNA"/>
    <property type="evidence" value="ECO:0007669"/>
    <property type="project" value="UniProtKB-ARBA"/>
</dbReference>
<evidence type="ECO:0000313" key="5">
    <source>
        <dbReference type="EMBL" id="SFG46783.1"/>
    </source>
</evidence>
<comment type="similarity">
    <text evidence="1 3">Belongs to the pseudouridine synthase RsuA family.</text>
</comment>
<dbReference type="NCBIfam" id="TIGR00093">
    <property type="entry name" value="pseudouridine synthase"/>
    <property type="match status" value="1"/>
</dbReference>
<sequence length="198" mass="22590">MAQYFIIYKPYGVLSQFSGEGQTLASLFHFPKTVYPVGRLDKDSEGLLIITDDKWLNNQLLNPRFGHERTYLAQVEGVPDQEGLRRLQKGVEINVDGKLYMTKPAIAKIPAAIPGLPDRDPPIRYRKNVPDTWISLTLIEGKNRQVRKMTAAVGHPTLRLVRWSIARLTIEGFRVGEVREMAQEEIYKLLGLSGFRRK</sequence>
<dbReference type="InterPro" id="IPR020103">
    <property type="entry name" value="PsdUridine_synth_cat_dom_sf"/>
</dbReference>
<accession>A0A1I2S365</accession>
<keyword evidence="6" id="KW-1185">Reference proteome</keyword>
<evidence type="ECO:0000256" key="3">
    <source>
        <dbReference type="RuleBase" id="RU003887"/>
    </source>
</evidence>
<dbReference type="InterPro" id="IPR042092">
    <property type="entry name" value="PsdUridine_s_RsuA/RluB/E/F_cat"/>
</dbReference>
<dbReference type="RefSeq" id="WP_092790121.1">
    <property type="nucleotide sequence ID" value="NZ_FOPC01000004.1"/>
</dbReference>
<protein>
    <recommendedName>
        <fullName evidence="3">Pseudouridine synthase</fullName>
        <ecNumber evidence="3">5.4.99.-</ecNumber>
    </recommendedName>
</protein>
<dbReference type="STRING" id="435880.SAMN04487988_10488"/>
<dbReference type="GO" id="GO:0009982">
    <property type="term" value="F:pseudouridine synthase activity"/>
    <property type="evidence" value="ECO:0007669"/>
    <property type="project" value="InterPro"/>
</dbReference>
<dbReference type="SUPFAM" id="SSF55120">
    <property type="entry name" value="Pseudouridine synthase"/>
    <property type="match status" value="1"/>
</dbReference>
<dbReference type="Gene3D" id="3.30.70.1560">
    <property type="entry name" value="Alpha-L RNA-binding motif"/>
    <property type="match status" value="1"/>
</dbReference>
<proteinExistence type="inferred from homology"/>
<dbReference type="PANTHER" id="PTHR47683:SF2">
    <property type="entry name" value="RNA-BINDING S4 DOMAIN-CONTAINING PROTEIN"/>
    <property type="match status" value="1"/>
</dbReference>
<dbReference type="OrthoDB" id="1012272at2"/>
<dbReference type="InterPro" id="IPR000748">
    <property type="entry name" value="PsdUridine_synth_RsuA/RluB/E/F"/>
</dbReference>
<dbReference type="EMBL" id="FOPC01000004">
    <property type="protein sequence ID" value="SFG46783.1"/>
    <property type="molecule type" value="Genomic_DNA"/>
</dbReference>
<dbReference type="GO" id="GO:0001522">
    <property type="term" value="P:pseudouridine synthesis"/>
    <property type="evidence" value="ECO:0007669"/>
    <property type="project" value="InterPro"/>
</dbReference>
<dbReference type="Pfam" id="PF00849">
    <property type="entry name" value="PseudoU_synth_2"/>
    <property type="match status" value="1"/>
</dbReference>
<reference evidence="6" key="1">
    <citation type="submission" date="2016-10" db="EMBL/GenBank/DDBJ databases">
        <authorList>
            <person name="Varghese N."/>
            <person name="Submissions S."/>
        </authorList>
    </citation>
    <scope>NUCLEOTIDE SEQUENCE [LARGE SCALE GENOMIC DNA]</scope>
    <source>
        <strain evidence="6">DSM 19315</strain>
    </source>
</reference>
<dbReference type="InterPro" id="IPR020094">
    <property type="entry name" value="TruA/RsuA/RluB/E/F_N"/>
</dbReference>
<dbReference type="GO" id="GO:0006364">
    <property type="term" value="P:rRNA processing"/>
    <property type="evidence" value="ECO:0007669"/>
    <property type="project" value="UniProtKB-ARBA"/>
</dbReference>
<evidence type="ECO:0000313" key="6">
    <source>
        <dbReference type="Proteomes" id="UP000199642"/>
    </source>
</evidence>
<dbReference type="PANTHER" id="PTHR47683">
    <property type="entry name" value="PSEUDOURIDINE SYNTHASE FAMILY PROTEIN-RELATED"/>
    <property type="match status" value="1"/>
</dbReference>
<dbReference type="InterPro" id="IPR050343">
    <property type="entry name" value="RsuA_PseudoU_synthase"/>
</dbReference>
<dbReference type="Gene3D" id="3.30.70.580">
    <property type="entry name" value="Pseudouridine synthase I, catalytic domain, N-terminal subdomain"/>
    <property type="match status" value="1"/>
</dbReference>
<evidence type="ECO:0000256" key="1">
    <source>
        <dbReference type="ARBA" id="ARBA00008348"/>
    </source>
</evidence>
<dbReference type="InterPro" id="IPR018496">
    <property type="entry name" value="PsdUridine_synth_RsuA/RluB_CS"/>
</dbReference>
<feature type="domain" description="Pseudouridine synthase RsuA/RluA-like" evidence="4">
    <location>
        <begin position="3"/>
        <end position="152"/>
    </location>
</feature>